<evidence type="ECO:0000256" key="10">
    <source>
        <dbReference type="ARBA" id="ARBA00022989"/>
    </source>
</evidence>
<keyword evidence="6" id="KW-0812">Transmembrane</keyword>
<dbReference type="InterPro" id="IPR036097">
    <property type="entry name" value="HisK_dim/P_sf"/>
</dbReference>
<name>A0A2B5HUQ7_9BACI</name>
<comment type="catalytic activity">
    <reaction evidence="1">
        <text>ATP + protein L-histidine = ADP + protein N-phospho-L-histidine.</text>
        <dbReference type="EC" id="2.7.13.3"/>
    </reaction>
</comment>
<evidence type="ECO:0000256" key="7">
    <source>
        <dbReference type="ARBA" id="ARBA00022741"/>
    </source>
</evidence>
<keyword evidence="9" id="KW-0067">ATP-binding</keyword>
<dbReference type="InterPro" id="IPR050351">
    <property type="entry name" value="BphY/WalK/GraS-like"/>
</dbReference>
<dbReference type="Pfam" id="PF00512">
    <property type="entry name" value="HisKA"/>
    <property type="match status" value="1"/>
</dbReference>
<keyword evidence="4" id="KW-0597">Phosphoprotein</keyword>
<dbReference type="InterPro" id="IPR003594">
    <property type="entry name" value="HATPase_dom"/>
</dbReference>
<dbReference type="Proteomes" id="UP000219775">
    <property type="component" value="Unassembled WGS sequence"/>
</dbReference>
<dbReference type="EMBL" id="NUDP01000026">
    <property type="protein sequence ID" value="PEM71175.1"/>
    <property type="molecule type" value="Genomic_DNA"/>
</dbReference>
<dbReference type="AlphaFoldDB" id="A0A2B5HUQ7"/>
<dbReference type="FunFam" id="1.10.287.130:FF:000001">
    <property type="entry name" value="Two-component sensor histidine kinase"/>
    <property type="match status" value="1"/>
</dbReference>
<dbReference type="SMART" id="SM00388">
    <property type="entry name" value="HisKA"/>
    <property type="match status" value="1"/>
</dbReference>
<evidence type="ECO:0000313" key="12">
    <source>
        <dbReference type="EMBL" id="PEM71175.1"/>
    </source>
</evidence>
<evidence type="ECO:0000256" key="1">
    <source>
        <dbReference type="ARBA" id="ARBA00000085"/>
    </source>
</evidence>
<dbReference type="Pfam" id="PF02518">
    <property type="entry name" value="HATPase_c"/>
    <property type="match status" value="1"/>
</dbReference>
<dbReference type="SMART" id="SM00387">
    <property type="entry name" value="HATPase_c"/>
    <property type="match status" value="1"/>
</dbReference>
<keyword evidence="7" id="KW-0547">Nucleotide-binding</keyword>
<evidence type="ECO:0000256" key="9">
    <source>
        <dbReference type="ARBA" id="ARBA00022840"/>
    </source>
</evidence>
<dbReference type="Gene3D" id="3.30.565.10">
    <property type="entry name" value="Histidine kinase-like ATPase, C-terminal domain"/>
    <property type="match status" value="1"/>
</dbReference>
<dbReference type="PANTHER" id="PTHR45453:SF1">
    <property type="entry name" value="PHOSPHATE REGULON SENSOR PROTEIN PHOR"/>
    <property type="match status" value="1"/>
</dbReference>
<organism evidence="12 13">
    <name type="scientific">Bacillus pseudomycoides</name>
    <dbReference type="NCBI Taxonomy" id="64104"/>
    <lineage>
        <taxon>Bacteria</taxon>
        <taxon>Bacillati</taxon>
        <taxon>Bacillota</taxon>
        <taxon>Bacilli</taxon>
        <taxon>Bacillales</taxon>
        <taxon>Bacillaceae</taxon>
        <taxon>Bacillus</taxon>
        <taxon>Bacillus cereus group</taxon>
    </lineage>
</organism>
<evidence type="ECO:0000256" key="11">
    <source>
        <dbReference type="ARBA" id="ARBA00023012"/>
    </source>
</evidence>
<dbReference type="PANTHER" id="PTHR45453">
    <property type="entry name" value="PHOSPHATE REGULON SENSOR PROTEIN PHOR"/>
    <property type="match status" value="1"/>
</dbReference>
<protein>
    <recommendedName>
        <fullName evidence="3">histidine kinase</fullName>
        <ecNumber evidence="3">2.7.13.3</ecNumber>
    </recommendedName>
</protein>
<dbReference type="SUPFAM" id="SSF55874">
    <property type="entry name" value="ATPase domain of HSP90 chaperone/DNA topoisomerase II/histidine kinase"/>
    <property type="match status" value="1"/>
</dbReference>
<dbReference type="GO" id="GO:0016036">
    <property type="term" value="P:cellular response to phosphate starvation"/>
    <property type="evidence" value="ECO:0007669"/>
    <property type="project" value="TreeGrafter"/>
</dbReference>
<keyword evidence="5" id="KW-0808">Transferase</keyword>
<sequence>MSNISHDLRTPLTSIIGYIQLLDSSELTTYKKEHYLKIIKNKSTRLQTLVNDFFELSVIDSVDYQLNLHMVKINHLAWETLVVFYDQFSEKKMEPSIHIQNEDIQIIADESAVKRVMENLIHNILNHASGNISITLQKQKSSILFIISNDAKNVSEKDIPFLFDRFYTTNHHRSGKGTGLGLAIAKTLMLKIGGSLQAKLKDGQLHMICEWKIQK</sequence>
<dbReference type="InterPro" id="IPR008358">
    <property type="entry name" value="Sig_transdc_His_kin/Pase_MprB"/>
</dbReference>
<dbReference type="GO" id="GO:0005886">
    <property type="term" value="C:plasma membrane"/>
    <property type="evidence" value="ECO:0007669"/>
    <property type="project" value="TreeGrafter"/>
</dbReference>
<dbReference type="CDD" id="cd00082">
    <property type="entry name" value="HisKA"/>
    <property type="match status" value="1"/>
</dbReference>
<keyword evidence="10" id="KW-0472">Membrane</keyword>
<comment type="caution">
    <text evidence="12">The sequence shown here is derived from an EMBL/GenBank/DDBJ whole genome shotgun (WGS) entry which is preliminary data.</text>
</comment>
<dbReference type="SUPFAM" id="SSF47384">
    <property type="entry name" value="Homodimeric domain of signal transducing histidine kinase"/>
    <property type="match status" value="1"/>
</dbReference>
<dbReference type="PROSITE" id="PS50109">
    <property type="entry name" value="HIS_KIN"/>
    <property type="match status" value="1"/>
</dbReference>
<evidence type="ECO:0000256" key="8">
    <source>
        <dbReference type="ARBA" id="ARBA00022777"/>
    </source>
</evidence>
<dbReference type="InterPro" id="IPR003661">
    <property type="entry name" value="HisK_dim/P_dom"/>
</dbReference>
<evidence type="ECO:0000313" key="13">
    <source>
        <dbReference type="Proteomes" id="UP000219775"/>
    </source>
</evidence>
<evidence type="ECO:0000256" key="4">
    <source>
        <dbReference type="ARBA" id="ARBA00022553"/>
    </source>
</evidence>
<dbReference type="GO" id="GO:0005524">
    <property type="term" value="F:ATP binding"/>
    <property type="evidence" value="ECO:0007669"/>
    <property type="project" value="UniProtKB-KW"/>
</dbReference>
<keyword evidence="8 12" id="KW-0418">Kinase</keyword>
<dbReference type="InterPro" id="IPR005467">
    <property type="entry name" value="His_kinase_dom"/>
</dbReference>
<evidence type="ECO:0000256" key="3">
    <source>
        <dbReference type="ARBA" id="ARBA00012438"/>
    </source>
</evidence>
<comment type="subcellular location">
    <subcellularLocation>
        <location evidence="2">Membrane</location>
    </subcellularLocation>
</comment>
<dbReference type="GO" id="GO:0004721">
    <property type="term" value="F:phosphoprotein phosphatase activity"/>
    <property type="evidence" value="ECO:0007669"/>
    <property type="project" value="TreeGrafter"/>
</dbReference>
<evidence type="ECO:0000256" key="2">
    <source>
        <dbReference type="ARBA" id="ARBA00004370"/>
    </source>
</evidence>
<dbReference type="GO" id="GO:0000155">
    <property type="term" value="F:phosphorelay sensor kinase activity"/>
    <property type="evidence" value="ECO:0007669"/>
    <property type="project" value="InterPro"/>
</dbReference>
<keyword evidence="11" id="KW-0902">Two-component regulatory system</keyword>
<evidence type="ECO:0000256" key="6">
    <source>
        <dbReference type="ARBA" id="ARBA00022692"/>
    </source>
</evidence>
<keyword evidence="10" id="KW-1133">Transmembrane helix</keyword>
<dbReference type="Gene3D" id="1.10.287.130">
    <property type="match status" value="1"/>
</dbReference>
<reference evidence="12 13" key="1">
    <citation type="submission" date="2017-09" db="EMBL/GenBank/DDBJ databases">
        <title>Large-scale bioinformatics analysis of Bacillus genomes uncovers conserved roles of natural products in bacterial physiology.</title>
        <authorList>
            <consortium name="Agbiome Team Llc"/>
            <person name="Bleich R.M."/>
            <person name="Grubbs K.J."/>
            <person name="Santa Maria K.C."/>
            <person name="Allen S.E."/>
            <person name="Farag S."/>
            <person name="Shank E.A."/>
            <person name="Bowers A."/>
        </authorList>
    </citation>
    <scope>NUCLEOTIDE SEQUENCE [LARGE SCALE GENOMIC DNA]</scope>
    <source>
        <strain evidence="12 13">AFS009893</strain>
    </source>
</reference>
<dbReference type="CDD" id="cd00075">
    <property type="entry name" value="HATPase"/>
    <property type="match status" value="1"/>
</dbReference>
<dbReference type="EC" id="2.7.13.3" evidence="3"/>
<dbReference type="InterPro" id="IPR036890">
    <property type="entry name" value="HATPase_C_sf"/>
</dbReference>
<proteinExistence type="predicted"/>
<gene>
    <name evidence="12" type="ORF">CN613_06205</name>
</gene>
<dbReference type="PRINTS" id="PR01780">
    <property type="entry name" value="LANTIREGPROT"/>
</dbReference>
<accession>A0A2B5HUQ7</accession>
<evidence type="ECO:0000256" key="5">
    <source>
        <dbReference type="ARBA" id="ARBA00022679"/>
    </source>
</evidence>